<keyword evidence="2" id="KW-1133">Transmembrane helix</keyword>
<dbReference type="OrthoDB" id="513821at2759"/>
<organism evidence="3 4">
    <name type="scientific">Colocasia esculenta</name>
    <name type="common">Wild taro</name>
    <name type="synonym">Arum esculentum</name>
    <dbReference type="NCBI Taxonomy" id="4460"/>
    <lineage>
        <taxon>Eukaryota</taxon>
        <taxon>Viridiplantae</taxon>
        <taxon>Streptophyta</taxon>
        <taxon>Embryophyta</taxon>
        <taxon>Tracheophyta</taxon>
        <taxon>Spermatophyta</taxon>
        <taxon>Magnoliopsida</taxon>
        <taxon>Liliopsida</taxon>
        <taxon>Araceae</taxon>
        <taxon>Aroideae</taxon>
        <taxon>Colocasieae</taxon>
        <taxon>Colocasia</taxon>
    </lineage>
</organism>
<proteinExistence type="predicted"/>
<protein>
    <submittedName>
        <fullName evidence="3">Uncharacterized protein</fullName>
    </submittedName>
</protein>
<comment type="caution">
    <text evidence="3">The sequence shown here is derived from an EMBL/GenBank/DDBJ whole genome shotgun (WGS) entry which is preliminary data.</text>
</comment>
<evidence type="ECO:0000256" key="1">
    <source>
        <dbReference type="SAM" id="MobiDB-lite"/>
    </source>
</evidence>
<dbReference type="PANTHER" id="PTHR36333">
    <property type="entry name" value="DIMETHYLALLYL, ADENOSINE TRNA METHYLTHIOTRANSFERASE"/>
    <property type="match status" value="1"/>
</dbReference>
<sequence length="336" mass="38388">ETYFKSGGYPEVYLDNPTPPAPSKAQRAERALGGRRQGVRRGHQAFDAVPTPARSLEEWVALRDMALSVSSAGVSGGRAAASGVGGWMRRGAAPHSSRWRPPAIRCIGWDPEGILGPPRGGHISRLEIKRRLEKDTDAREAFNRQVLEEKERRRALRQSRVVPETVPELLEYFLDTDARELEYEIARLRPRLNKELFDHLQLELAQLRFAVNRTKEMEDRLIELDAMQKVLLEGTEAYDKMQEDLVLAKERLARILQSKDRKATVWLSHIFWLLLLLFYLKMVSLNMEPCFSQLLEMVERNELRRSVLALLDENIASAIQNNQVRTFGPSIALEIP</sequence>
<feature type="region of interest" description="Disordered" evidence="1">
    <location>
        <begin position="1"/>
        <end position="43"/>
    </location>
</feature>
<dbReference type="GO" id="GO:0009570">
    <property type="term" value="C:chloroplast stroma"/>
    <property type="evidence" value="ECO:0007669"/>
    <property type="project" value="TreeGrafter"/>
</dbReference>
<accession>A0A843UZY4</accession>
<name>A0A843UZY4_COLES</name>
<feature type="transmembrane region" description="Helical" evidence="2">
    <location>
        <begin position="263"/>
        <end position="280"/>
    </location>
</feature>
<evidence type="ECO:0000256" key="2">
    <source>
        <dbReference type="SAM" id="Phobius"/>
    </source>
</evidence>
<dbReference type="AlphaFoldDB" id="A0A843UZY4"/>
<dbReference type="Proteomes" id="UP000652761">
    <property type="component" value="Unassembled WGS sequence"/>
</dbReference>
<reference evidence="3" key="1">
    <citation type="submission" date="2017-07" db="EMBL/GenBank/DDBJ databases">
        <title>Taro Niue Genome Assembly and Annotation.</title>
        <authorList>
            <person name="Atibalentja N."/>
            <person name="Keating K."/>
            <person name="Fields C.J."/>
        </authorList>
    </citation>
    <scope>NUCLEOTIDE SEQUENCE</scope>
    <source>
        <strain evidence="3">Niue_2</strain>
        <tissue evidence="3">Leaf</tissue>
    </source>
</reference>
<dbReference type="EMBL" id="NMUH01001130">
    <property type="protein sequence ID" value="MQL89238.1"/>
    <property type="molecule type" value="Genomic_DNA"/>
</dbReference>
<keyword evidence="2" id="KW-0812">Transmembrane</keyword>
<dbReference type="PANTHER" id="PTHR36333:SF1">
    <property type="entry name" value="DIMETHYLALLYL, ADENOSINE TRNA METHYLTHIOTRANSFERASE"/>
    <property type="match status" value="1"/>
</dbReference>
<keyword evidence="4" id="KW-1185">Reference proteome</keyword>
<keyword evidence="2" id="KW-0472">Membrane</keyword>
<gene>
    <name evidence="3" type="ORF">Taro_021815</name>
</gene>
<evidence type="ECO:0000313" key="3">
    <source>
        <dbReference type="EMBL" id="MQL89238.1"/>
    </source>
</evidence>
<feature type="non-terminal residue" evidence="3">
    <location>
        <position position="1"/>
    </location>
</feature>
<evidence type="ECO:0000313" key="4">
    <source>
        <dbReference type="Proteomes" id="UP000652761"/>
    </source>
</evidence>